<evidence type="ECO:0000259" key="2">
    <source>
        <dbReference type="PROSITE" id="PS50975"/>
    </source>
</evidence>
<dbReference type="RefSeq" id="WP_007997538.1">
    <property type="nucleotide sequence ID" value="NZ_AOJI01000002.1"/>
</dbReference>
<keyword evidence="4" id="KW-1185">Reference proteome</keyword>
<dbReference type="PROSITE" id="PS50975">
    <property type="entry name" value="ATP_GRASP"/>
    <property type="match status" value="1"/>
</dbReference>
<evidence type="ECO:0000313" key="4">
    <source>
        <dbReference type="Proteomes" id="UP000011575"/>
    </source>
</evidence>
<dbReference type="Gene3D" id="3.30.470.20">
    <property type="entry name" value="ATP-grasp fold, B domain"/>
    <property type="match status" value="1"/>
</dbReference>
<dbReference type="Gene3D" id="3.40.50.20">
    <property type="match status" value="1"/>
</dbReference>
<keyword evidence="1" id="KW-0547">Nucleotide-binding</keyword>
<dbReference type="InterPro" id="IPR013815">
    <property type="entry name" value="ATP_grasp_subdomain_1"/>
</dbReference>
<reference evidence="3 4" key="1">
    <citation type="journal article" date="2014" name="PLoS Genet.">
        <title>Phylogenetically driven sequencing of extremely halophilic archaea reveals strategies for static and dynamic osmo-response.</title>
        <authorList>
            <person name="Becker E.A."/>
            <person name="Seitzer P.M."/>
            <person name="Tritt A."/>
            <person name="Larsen D."/>
            <person name="Krusor M."/>
            <person name="Yao A.I."/>
            <person name="Wu D."/>
            <person name="Madern D."/>
            <person name="Eisen J.A."/>
            <person name="Darling A.E."/>
            <person name="Facciotti M.T."/>
        </authorList>
    </citation>
    <scope>NUCLEOTIDE SEQUENCE [LARGE SCALE GENOMIC DNA]</scope>
    <source>
        <strain evidence="3 4">JCM 13560</strain>
    </source>
</reference>
<dbReference type="SUPFAM" id="SSF56059">
    <property type="entry name" value="Glutathione synthetase ATP-binding domain-like"/>
    <property type="match status" value="1"/>
</dbReference>
<dbReference type="Gene3D" id="3.30.1490.20">
    <property type="entry name" value="ATP-grasp fold, A domain"/>
    <property type="match status" value="1"/>
</dbReference>
<dbReference type="GO" id="GO:0005524">
    <property type="term" value="F:ATP binding"/>
    <property type="evidence" value="ECO:0007669"/>
    <property type="project" value="UniProtKB-UniRule"/>
</dbReference>
<dbReference type="OrthoDB" id="11959at2157"/>
<feature type="domain" description="ATP-grasp" evidence="2">
    <location>
        <begin position="128"/>
        <end position="326"/>
    </location>
</feature>
<dbReference type="Proteomes" id="UP000011575">
    <property type="component" value="Unassembled WGS sequence"/>
</dbReference>
<organism evidence="3 4">
    <name type="scientific">Halorubrum aidingense JCM 13560</name>
    <dbReference type="NCBI Taxonomy" id="1230454"/>
    <lineage>
        <taxon>Archaea</taxon>
        <taxon>Methanobacteriati</taxon>
        <taxon>Methanobacteriota</taxon>
        <taxon>Stenosarchaea group</taxon>
        <taxon>Halobacteria</taxon>
        <taxon>Halobacteriales</taxon>
        <taxon>Haloferacaceae</taxon>
        <taxon>Halorubrum</taxon>
    </lineage>
</organism>
<protein>
    <submittedName>
        <fullName evidence="3">ATP-grasp enzyme-like protein</fullName>
    </submittedName>
</protein>
<sequence>MTTHTHGLDPRVLVLDGNSQASLSVARSLNERGVTIDVGAVRRGSIGAHSRHVDASFVYPDPATEPEAFIDAVAAHLADVEYEAVIPTRDDTTTIVAEQQDRLAATGTTVGVEDWERFRLVADKARTFEIAADLDVPTPVTRAPESLADVREIADDLPYPVVVKSRSKHVQAEDDKLDTQIVGDDHYADSPEALVDTYRQLLAENDSFQQTPPLIQEYIPGKTTTTVGVADDGEFLTHFQERRLRTTPASGGSSTLIRGFRDERLFEHAAEVVDTLGWTGPIQVEFMWTPDDEFVLIEVNGRYWGSTPLAVASGVDVPAVHYALLTGATPHTPTGYRDDVVQQRLLYGDLKWLDEQLENGEFRALAPFVAALITADQVFVDVDDPGPTLASVRQAAALAGEGLIDAARERIAGY</sequence>
<dbReference type="STRING" id="1230454.C461_00127"/>
<dbReference type="PATRIC" id="fig|1230454.4.peg.26"/>
<comment type="caution">
    <text evidence="3">The sequence shown here is derived from an EMBL/GenBank/DDBJ whole genome shotgun (WGS) entry which is preliminary data.</text>
</comment>
<gene>
    <name evidence="3" type="ORF">C461_00127</name>
</gene>
<name>M0PL42_9EURY</name>
<dbReference type="AlphaFoldDB" id="M0PL42"/>
<dbReference type="Pfam" id="PF02655">
    <property type="entry name" value="ATP-grasp_3"/>
    <property type="match status" value="1"/>
</dbReference>
<dbReference type="GO" id="GO:0046872">
    <property type="term" value="F:metal ion binding"/>
    <property type="evidence" value="ECO:0007669"/>
    <property type="project" value="InterPro"/>
</dbReference>
<accession>M0PL42</accession>
<proteinExistence type="predicted"/>
<dbReference type="EMBL" id="AOJI01000002">
    <property type="protein sequence ID" value="EMA70648.1"/>
    <property type="molecule type" value="Genomic_DNA"/>
</dbReference>
<evidence type="ECO:0000313" key="3">
    <source>
        <dbReference type="EMBL" id="EMA70648.1"/>
    </source>
</evidence>
<dbReference type="InterPro" id="IPR011761">
    <property type="entry name" value="ATP-grasp"/>
</dbReference>
<evidence type="ECO:0000256" key="1">
    <source>
        <dbReference type="PROSITE-ProRule" id="PRU00409"/>
    </source>
</evidence>
<keyword evidence="1" id="KW-0067">ATP-binding</keyword>
<dbReference type="InterPro" id="IPR003806">
    <property type="entry name" value="ATP-grasp_PylC-type"/>
</dbReference>